<reference evidence="2 3" key="1">
    <citation type="submission" date="2019-03" db="EMBL/GenBank/DDBJ databases">
        <title>Genomic Encyclopedia of Type Strains, Phase IV (KMG-IV): sequencing the most valuable type-strain genomes for metagenomic binning, comparative biology and taxonomic classification.</title>
        <authorList>
            <person name="Goeker M."/>
        </authorList>
    </citation>
    <scope>NUCLEOTIDE SEQUENCE [LARGE SCALE GENOMIC DNA]</scope>
    <source>
        <strain evidence="2 3">DSM 26377</strain>
    </source>
</reference>
<dbReference type="AlphaFoldDB" id="A0A4R7P1D2"/>
<dbReference type="Proteomes" id="UP000295341">
    <property type="component" value="Unassembled WGS sequence"/>
</dbReference>
<organism evidence="2 3">
    <name type="scientific">Panacagrimonas perspica</name>
    <dbReference type="NCBI Taxonomy" id="381431"/>
    <lineage>
        <taxon>Bacteria</taxon>
        <taxon>Pseudomonadati</taxon>
        <taxon>Pseudomonadota</taxon>
        <taxon>Gammaproteobacteria</taxon>
        <taxon>Nevskiales</taxon>
        <taxon>Nevskiaceae</taxon>
        <taxon>Panacagrimonas</taxon>
    </lineage>
</organism>
<feature type="signal peptide" evidence="1">
    <location>
        <begin position="1"/>
        <end position="21"/>
    </location>
</feature>
<keyword evidence="3" id="KW-1185">Reference proteome</keyword>
<sequence>MRCSLQTLMLLAGLVSGPCAAATPLTELYKSTPAPPKDPATALAWVKDGKVVAPEIVTLESNLQAAQATALAEATKAAAGAPAATPDTAAVSTAAAGYRAYVAANEGANAPEAVLGGRVKWLASRFSGLKKRVAGTDRATEVREQELAAYRSLFADWQTQRTPIVSKAQAELAAAGEPTAIASPESRAAVQRYRAAMINEVEVLLGLTRFSVERAAGLESADASTVESGNTLWDLMTDTRKRPRS</sequence>
<keyword evidence="1" id="KW-0732">Signal</keyword>
<evidence type="ECO:0000256" key="1">
    <source>
        <dbReference type="SAM" id="SignalP"/>
    </source>
</evidence>
<comment type="caution">
    <text evidence="2">The sequence shown here is derived from an EMBL/GenBank/DDBJ whole genome shotgun (WGS) entry which is preliminary data.</text>
</comment>
<dbReference type="RefSeq" id="WP_133882840.1">
    <property type="nucleotide sequence ID" value="NZ_MWIN01000007.1"/>
</dbReference>
<name>A0A4R7P1D2_9GAMM</name>
<evidence type="ECO:0000313" key="3">
    <source>
        <dbReference type="Proteomes" id="UP000295341"/>
    </source>
</evidence>
<protein>
    <submittedName>
        <fullName evidence="2">Uncharacterized protein</fullName>
    </submittedName>
</protein>
<dbReference type="EMBL" id="SOBT01000010">
    <property type="protein sequence ID" value="TDU26660.1"/>
    <property type="molecule type" value="Genomic_DNA"/>
</dbReference>
<feature type="chain" id="PRO_5030099525" evidence="1">
    <location>
        <begin position="22"/>
        <end position="245"/>
    </location>
</feature>
<proteinExistence type="predicted"/>
<evidence type="ECO:0000313" key="2">
    <source>
        <dbReference type="EMBL" id="TDU26660.1"/>
    </source>
</evidence>
<accession>A0A4R7P1D2</accession>
<gene>
    <name evidence="2" type="ORF">DFR24_3689</name>
</gene>